<evidence type="ECO:0000313" key="2">
    <source>
        <dbReference type="EMBL" id="KKM08104.1"/>
    </source>
</evidence>
<dbReference type="AlphaFoldDB" id="A0A0F9HAF3"/>
<comment type="caution">
    <text evidence="2">The sequence shown here is derived from an EMBL/GenBank/DDBJ whole genome shotgun (WGS) entry which is preliminary data.</text>
</comment>
<feature type="non-terminal residue" evidence="2">
    <location>
        <position position="1"/>
    </location>
</feature>
<keyword evidence="1" id="KW-0175">Coiled coil</keyword>
<accession>A0A0F9HAF3</accession>
<protein>
    <submittedName>
        <fullName evidence="2">Uncharacterized protein</fullName>
    </submittedName>
</protein>
<gene>
    <name evidence="2" type="ORF">LCGC14_1727300</name>
</gene>
<feature type="coiled-coil region" evidence="1">
    <location>
        <begin position="471"/>
        <end position="498"/>
    </location>
</feature>
<reference evidence="2" key="1">
    <citation type="journal article" date="2015" name="Nature">
        <title>Complex archaea that bridge the gap between prokaryotes and eukaryotes.</title>
        <authorList>
            <person name="Spang A."/>
            <person name="Saw J.H."/>
            <person name="Jorgensen S.L."/>
            <person name="Zaremba-Niedzwiedzka K."/>
            <person name="Martijn J."/>
            <person name="Lind A.E."/>
            <person name="van Eijk R."/>
            <person name="Schleper C."/>
            <person name="Guy L."/>
            <person name="Ettema T.J."/>
        </authorList>
    </citation>
    <scope>NUCLEOTIDE SEQUENCE</scope>
</reference>
<evidence type="ECO:0000256" key="1">
    <source>
        <dbReference type="SAM" id="Coils"/>
    </source>
</evidence>
<dbReference type="EMBL" id="LAZR01015625">
    <property type="protein sequence ID" value="KKM08104.1"/>
    <property type="molecule type" value="Genomic_DNA"/>
</dbReference>
<name>A0A0F9HAF3_9ZZZZ</name>
<sequence>PLSIVNAWRRDPGKYAGLFSDLDDQGWDDLRQEVLKFVTEFVPSADEQTFWLAREVFEPDQVVKYGLDDELPVYEDTDFAKIGVSPTQAKNKWRAHWVHASYIQMVEMFRRKLITEEDFSEWFRLVEIAPFWRPNLIEISQAWPTRVDVRRWWDMRTIDEPRLRQLYQGLGYEGENLEDYVLWTKVFTDAPVIFARWSKGWITIDDVRSQLAGLGMPAARVDDFIQEKIKNEQPERTSKERDITKTDIYKGVKQERITRDEGLELLQDLGYDADEADYLLSINIPEDEVQSVAENRLLSKAELLAGLREELITEAEVRTGLQELRYSIVDTTLILDIFKASISPPTDPKLREASKADIVKGVKKGLIDREEGYLRLIDIGFEPTAADFILFVQVEESPFSPIDFSEFKGITSKWRKASGMTTPQFDDKLREASNDLVRISGEVEILEGSVKDLDLQVIDQDVIPDETKARLIEVNVALNRARSEKVRLQREFDTLAAEFRQKSKSE</sequence>
<organism evidence="2">
    <name type="scientific">marine sediment metagenome</name>
    <dbReference type="NCBI Taxonomy" id="412755"/>
    <lineage>
        <taxon>unclassified sequences</taxon>
        <taxon>metagenomes</taxon>
        <taxon>ecological metagenomes</taxon>
    </lineage>
</organism>
<proteinExistence type="predicted"/>